<comment type="catalytic activity">
    <reaction evidence="1">
        <text>S-ubiquitinyl-[E2 ubiquitin-conjugating enzyme]-L-cysteine + [acceptor protein]-L-lysine = [E2 ubiquitin-conjugating enzyme]-L-cysteine + N(6)-ubiquitinyl-[acceptor protein]-L-lysine.</text>
        <dbReference type="EC" id="2.3.2.26"/>
    </reaction>
</comment>
<feature type="region of interest" description="Disordered" evidence="6">
    <location>
        <begin position="60"/>
        <end position="79"/>
    </location>
</feature>
<evidence type="ECO:0000256" key="5">
    <source>
        <dbReference type="PROSITE-ProRule" id="PRU00104"/>
    </source>
</evidence>
<dbReference type="InterPro" id="IPR044611">
    <property type="entry name" value="E3A/B/C-like"/>
</dbReference>
<feature type="compositionally biased region" description="Low complexity" evidence="6">
    <location>
        <begin position="99"/>
        <end position="111"/>
    </location>
</feature>
<dbReference type="GO" id="GO:0000209">
    <property type="term" value="P:protein polyubiquitination"/>
    <property type="evidence" value="ECO:0007669"/>
    <property type="project" value="InterPro"/>
</dbReference>
<feature type="domain" description="SAM" evidence="7">
    <location>
        <begin position="2"/>
        <end position="65"/>
    </location>
</feature>
<evidence type="ECO:0000313" key="10">
    <source>
        <dbReference type="Proteomes" id="UP001186944"/>
    </source>
</evidence>
<dbReference type="AlphaFoldDB" id="A0AA89BT16"/>
<dbReference type="Gene3D" id="3.30.2410.10">
    <property type="entry name" value="Hect, E3 ligase catalytic domain"/>
    <property type="match status" value="1"/>
</dbReference>
<dbReference type="PROSITE" id="PS50105">
    <property type="entry name" value="SAM_DOMAIN"/>
    <property type="match status" value="1"/>
</dbReference>
<evidence type="ECO:0000313" key="9">
    <source>
        <dbReference type="EMBL" id="KAK3094650.1"/>
    </source>
</evidence>
<evidence type="ECO:0000259" key="8">
    <source>
        <dbReference type="PROSITE" id="PS50237"/>
    </source>
</evidence>
<feature type="region of interest" description="Disordered" evidence="6">
    <location>
        <begin position="87"/>
        <end position="111"/>
    </location>
</feature>
<dbReference type="InterPro" id="IPR035983">
    <property type="entry name" value="Hect_E3_ubiquitin_ligase"/>
</dbReference>
<dbReference type="PROSITE" id="PS50237">
    <property type="entry name" value="HECT"/>
    <property type="match status" value="2"/>
</dbReference>
<protein>
    <recommendedName>
        <fullName evidence="2">HECT-type E3 ubiquitin transferase</fullName>
        <ecNumber evidence="2">2.3.2.26</ecNumber>
    </recommendedName>
</protein>
<sequence length="664" mass="74188">MAASCEMEKILQEIDLQALSPRFDEQKININNVLSLTDQELNRLGVTTIGDRVRLRETVRRRDSHDREEGNSDPAVDMIRHQRNLLFSRSDGRKRTGNSTAGSSKRSRTSSAKRGWTVSVICLSDKDTCKVPTSDEKEVLYKAGLGLKKIKFDLCDDVSDVMEKVSSDEKDENGEVIGFPQLKNCGGYEFLKCQSNNRGLTIIGSDWTVKSLKSCLGPQAKLFIRPIQVNLSTVPIENSASSTQTVVKEACKQCGVEVSIFELRKHCLFCVGNDNDEEIYDDSFTSYSASIIIEPVEEVVTPQVGVEQVLVPASEEVLVPVIDINAENQTASAPIAETSTTANTMMNTVLEAIDKCVNQHIENPVEILRLLQSVLVTGRNLEISDPSQVEEGPTNFIIVDRSNLLDTAFEEINDLSDLRLTLEVQFYNEVAVDYGGPRKEFFRLVMSQIKEKYFDNGLRELLADDYKVIGKLFSLSMLQNGNVPKFMDEETEGKVFSLEPATSLCIKNLRIGLDCLGMYTVGIKLPMIRYLFRPTATKLTVKSLINLLHPTFSEEGSNNRRCENMVYAAFMKYIRAAASGRRGIITLEHILQFTTGACEEPVLGFSIHPELNFVPIMNSFIPTANTCSNALKLPTPSQTVPLLPEQELFELYDYAFANTFYGMI</sequence>
<dbReference type="InterPro" id="IPR013761">
    <property type="entry name" value="SAM/pointed_sf"/>
</dbReference>
<feature type="domain" description="HECT" evidence="8">
    <location>
        <begin position="590"/>
        <end position="634"/>
    </location>
</feature>
<evidence type="ECO:0000256" key="3">
    <source>
        <dbReference type="ARBA" id="ARBA00022679"/>
    </source>
</evidence>
<dbReference type="EMBL" id="VSWD01000008">
    <property type="protein sequence ID" value="KAK3094650.1"/>
    <property type="molecule type" value="Genomic_DNA"/>
</dbReference>
<dbReference type="GO" id="GO:0061630">
    <property type="term" value="F:ubiquitin protein ligase activity"/>
    <property type="evidence" value="ECO:0007669"/>
    <property type="project" value="UniProtKB-EC"/>
</dbReference>
<dbReference type="InterPro" id="IPR001660">
    <property type="entry name" value="SAM"/>
</dbReference>
<feature type="domain" description="HECT" evidence="8">
    <location>
        <begin position="414"/>
        <end position="449"/>
    </location>
</feature>
<feature type="compositionally biased region" description="Basic and acidic residues" evidence="6">
    <location>
        <begin position="60"/>
        <end position="70"/>
    </location>
</feature>
<feature type="active site" description="Glycyl thioester intermediate" evidence="5">
    <location>
        <position position="627"/>
    </location>
</feature>
<dbReference type="CDD" id="cd09487">
    <property type="entry name" value="SAM_superfamily"/>
    <property type="match status" value="1"/>
</dbReference>
<dbReference type="Proteomes" id="UP001186944">
    <property type="component" value="Unassembled WGS sequence"/>
</dbReference>
<keyword evidence="4 5" id="KW-0833">Ubl conjugation pathway</keyword>
<gene>
    <name evidence="9" type="ORF">FSP39_004443</name>
</gene>
<evidence type="ECO:0000256" key="4">
    <source>
        <dbReference type="ARBA" id="ARBA00022786"/>
    </source>
</evidence>
<evidence type="ECO:0000256" key="2">
    <source>
        <dbReference type="ARBA" id="ARBA00012485"/>
    </source>
</evidence>
<dbReference type="PANTHER" id="PTHR45700:SF8">
    <property type="entry name" value="HECT-TYPE E3 UBIQUITIN TRANSFERASE"/>
    <property type="match status" value="1"/>
</dbReference>
<dbReference type="Gene3D" id="3.90.1750.10">
    <property type="entry name" value="Hect, E3 ligase catalytic domains"/>
    <property type="match status" value="1"/>
</dbReference>
<dbReference type="Gene3D" id="1.10.150.50">
    <property type="entry name" value="Transcription Factor, Ets-1"/>
    <property type="match status" value="1"/>
</dbReference>
<dbReference type="SUPFAM" id="SSF47769">
    <property type="entry name" value="SAM/Pointed domain"/>
    <property type="match status" value="1"/>
</dbReference>
<dbReference type="EC" id="2.3.2.26" evidence="2"/>
<reference evidence="9" key="1">
    <citation type="submission" date="2019-08" db="EMBL/GenBank/DDBJ databases">
        <title>The improved chromosome-level genome for the pearl oyster Pinctada fucata martensii using PacBio sequencing and Hi-C.</title>
        <authorList>
            <person name="Zheng Z."/>
        </authorList>
    </citation>
    <scope>NUCLEOTIDE SEQUENCE</scope>
    <source>
        <strain evidence="9">ZZ-2019</strain>
        <tissue evidence="9">Adductor muscle</tissue>
    </source>
</reference>
<dbReference type="PANTHER" id="PTHR45700">
    <property type="entry name" value="UBIQUITIN-PROTEIN LIGASE E3C"/>
    <property type="match status" value="1"/>
</dbReference>
<dbReference type="SUPFAM" id="SSF56204">
    <property type="entry name" value="Hect, E3 ligase catalytic domain"/>
    <property type="match status" value="2"/>
</dbReference>
<organism evidence="9 10">
    <name type="scientific">Pinctada imbricata</name>
    <name type="common">Atlantic pearl-oyster</name>
    <name type="synonym">Pinctada martensii</name>
    <dbReference type="NCBI Taxonomy" id="66713"/>
    <lineage>
        <taxon>Eukaryota</taxon>
        <taxon>Metazoa</taxon>
        <taxon>Spiralia</taxon>
        <taxon>Lophotrochozoa</taxon>
        <taxon>Mollusca</taxon>
        <taxon>Bivalvia</taxon>
        <taxon>Autobranchia</taxon>
        <taxon>Pteriomorphia</taxon>
        <taxon>Pterioida</taxon>
        <taxon>Pterioidea</taxon>
        <taxon>Pteriidae</taxon>
        <taxon>Pinctada</taxon>
    </lineage>
</organism>
<evidence type="ECO:0000259" key="7">
    <source>
        <dbReference type="PROSITE" id="PS50105"/>
    </source>
</evidence>
<comment type="caution">
    <text evidence="5">Lacks conserved residue(s) required for the propagation of feature annotation.</text>
</comment>
<name>A0AA89BT16_PINIB</name>
<comment type="caution">
    <text evidence="9">The sequence shown here is derived from an EMBL/GenBank/DDBJ whole genome shotgun (WGS) entry which is preliminary data.</text>
</comment>
<evidence type="ECO:0000256" key="6">
    <source>
        <dbReference type="SAM" id="MobiDB-lite"/>
    </source>
</evidence>
<dbReference type="Pfam" id="PF00536">
    <property type="entry name" value="SAM_1"/>
    <property type="match status" value="1"/>
</dbReference>
<accession>A0AA89BT16</accession>
<keyword evidence="3" id="KW-0808">Transferase</keyword>
<keyword evidence="10" id="KW-1185">Reference proteome</keyword>
<dbReference type="InterPro" id="IPR000569">
    <property type="entry name" value="HECT_dom"/>
</dbReference>
<evidence type="ECO:0000256" key="1">
    <source>
        <dbReference type="ARBA" id="ARBA00000885"/>
    </source>
</evidence>
<proteinExistence type="predicted"/>